<dbReference type="SUPFAM" id="SSF53474">
    <property type="entry name" value="alpha/beta-Hydrolases"/>
    <property type="match status" value="1"/>
</dbReference>
<gene>
    <name evidence="3" type="ORF">L0M14_06310</name>
</gene>
<dbReference type="PANTHER" id="PTHR22946">
    <property type="entry name" value="DIENELACTONE HYDROLASE DOMAIN-CONTAINING PROTEIN-RELATED"/>
    <property type="match status" value="1"/>
</dbReference>
<evidence type="ECO:0000256" key="1">
    <source>
        <dbReference type="ARBA" id="ARBA00022801"/>
    </source>
</evidence>
<evidence type="ECO:0000313" key="4">
    <source>
        <dbReference type="Proteomes" id="UP001649230"/>
    </source>
</evidence>
<dbReference type="InterPro" id="IPR029058">
    <property type="entry name" value="AB_hydrolase_fold"/>
</dbReference>
<accession>A0ABY3SMQ6</accession>
<reference evidence="3 4" key="1">
    <citation type="journal article" date="2024" name="Int. J. Syst. Evol. Microbiol.">
        <title>Paenibacillus hexagrammi sp. nov., a novel bacterium isolated from the gut content of Hexagrammos agrammus.</title>
        <authorList>
            <person name="Jung H.K."/>
            <person name="Kim D.G."/>
            <person name="Zin H."/>
            <person name="Park J."/>
            <person name="Jung H."/>
            <person name="Kim Y.O."/>
            <person name="Kong H.J."/>
            <person name="Kim J.W."/>
            <person name="Kim Y.S."/>
        </authorList>
    </citation>
    <scope>NUCLEOTIDE SEQUENCE [LARGE SCALE GENOMIC DNA]</scope>
    <source>
        <strain evidence="3 4">YPD9-1</strain>
    </source>
</reference>
<proteinExistence type="predicted"/>
<feature type="domain" description="Serine aminopeptidase S33" evidence="2">
    <location>
        <begin position="29"/>
        <end position="125"/>
    </location>
</feature>
<name>A0ABY3SMQ6_9BACL</name>
<dbReference type="GO" id="GO:0016787">
    <property type="term" value="F:hydrolase activity"/>
    <property type="evidence" value="ECO:0007669"/>
    <property type="project" value="UniProtKB-KW"/>
</dbReference>
<sequence>MHETKDVYFNNGDIKLSGKFYLNTDDNDQKSIVILSVGFGATKEMLAKKAIDICEGGNHVFTYDYQGHGGSEGVAGHEMISDIFAAIDYARSYLSHDLPIILGGQCMGALFSLQAAAQNKNVTAVFGMSILLESAITVEKWEFIVEVLNSKRENHHCIFDQDSLLKDFRKNDIKDVLNQLEGLPLLLVHFENDDIMPVDLILKTFLQSPCEKNILILDRGRHVDSYICNHFNEMLVSWINEKKERWFTTADQVQAV</sequence>
<evidence type="ECO:0000313" key="3">
    <source>
        <dbReference type="EMBL" id="UJF34768.1"/>
    </source>
</evidence>
<evidence type="ECO:0000259" key="2">
    <source>
        <dbReference type="Pfam" id="PF12146"/>
    </source>
</evidence>
<dbReference type="Pfam" id="PF12146">
    <property type="entry name" value="Hydrolase_4"/>
    <property type="match status" value="1"/>
</dbReference>
<organism evidence="3 4">
    <name type="scientific">Paenibacillus hexagrammi</name>
    <dbReference type="NCBI Taxonomy" id="2908839"/>
    <lineage>
        <taxon>Bacteria</taxon>
        <taxon>Bacillati</taxon>
        <taxon>Bacillota</taxon>
        <taxon>Bacilli</taxon>
        <taxon>Bacillales</taxon>
        <taxon>Paenibacillaceae</taxon>
        <taxon>Paenibacillus</taxon>
    </lineage>
</organism>
<keyword evidence="4" id="KW-1185">Reference proteome</keyword>
<dbReference type="PANTHER" id="PTHR22946:SF9">
    <property type="entry name" value="POLYKETIDE TRANSFERASE AF380"/>
    <property type="match status" value="1"/>
</dbReference>
<dbReference type="Proteomes" id="UP001649230">
    <property type="component" value="Chromosome"/>
</dbReference>
<dbReference type="InterPro" id="IPR050261">
    <property type="entry name" value="FrsA_esterase"/>
</dbReference>
<dbReference type="Gene3D" id="3.40.50.1820">
    <property type="entry name" value="alpha/beta hydrolase"/>
    <property type="match status" value="1"/>
</dbReference>
<dbReference type="RefSeq" id="WP_235121341.1">
    <property type="nucleotide sequence ID" value="NZ_CP090978.1"/>
</dbReference>
<keyword evidence="1 3" id="KW-0378">Hydrolase</keyword>
<dbReference type="EMBL" id="CP090978">
    <property type="protein sequence ID" value="UJF34768.1"/>
    <property type="molecule type" value="Genomic_DNA"/>
</dbReference>
<dbReference type="InterPro" id="IPR022742">
    <property type="entry name" value="Hydrolase_4"/>
</dbReference>
<protein>
    <submittedName>
        <fullName evidence="3">Alpha/beta hydrolase</fullName>
    </submittedName>
</protein>